<dbReference type="EMBL" id="JAIWYP010000001">
    <property type="protein sequence ID" value="KAH3890201.1"/>
    <property type="molecule type" value="Genomic_DNA"/>
</dbReference>
<protein>
    <submittedName>
        <fullName evidence="1">Uncharacterized protein</fullName>
    </submittedName>
</protein>
<dbReference type="AlphaFoldDB" id="A0A9D4N9B2"/>
<reference evidence="1" key="1">
    <citation type="journal article" date="2019" name="bioRxiv">
        <title>The Genome of the Zebra Mussel, Dreissena polymorpha: A Resource for Invasive Species Research.</title>
        <authorList>
            <person name="McCartney M.A."/>
            <person name="Auch B."/>
            <person name="Kono T."/>
            <person name="Mallez S."/>
            <person name="Zhang Y."/>
            <person name="Obille A."/>
            <person name="Becker A."/>
            <person name="Abrahante J.E."/>
            <person name="Garbe J."/>
            <person name="Badalamenti J.P."/>
            <person name="Herman A."/>
            <person name="Mangelson H."/>
            <person name="Liachko I."/>
            <person name="Sullivan S."/>
            <person name="Sone E.D."/>
            <person name="Koren S."/>
            <person name="Silverstein K.A.T."/>
            <person name="Beckman K.B."/>
            <person name="Gohl D.M."/>
        </authorList>
    </citation>
    <scope>NUCLEOTIDE SEQUENCE</scope>
    <source>
        <strain evidence="1">Duluth1</strain>
        <tissue evidence="1">Whole animal</tissue>
    </source>
</reference>
<comment type="caution">
    <text evidence="1">The sequence shown here is derived from an EMBL/GenBank/DDBJ whole genome shotgun (WGS) entry which is preliminary data.</text>
</comment>
<name>A0A9D4N9B2_DREPO</name>
<reference evidence="1" key="2">
    <citation type="submission" date="2020-11" db="EMBL/GenBank/DDBJ databases">
        <authorList>
            <person name="McCartney M.A."/>
            <person name="Auch B."/>
            <person name="Kono T."/>
            <person name="Mallez S."/>
            <person name="Becker A."/>
            <person name="Gohl D.M."/>
            <person name="Silverstein K.A.T."/>
            <person name="Koren S."/>
            <person name="Bechman K.B."/>
            <person name="Herman A."/>
            <person name="Abrahante J.E."/>
            <person name="Garbe J."/>
        </authorList>
    </citation>
    <scope>NUCLEOTIDE SEQUENCE</scope>
    <source>
        <strain evidence="1">Duluth1</strain>
        <tissue evidence="1">Whole animal</tissue>
    </source>
</reference>
<accession>A0A9D4N9B2</accession>
<evidence type="ECO:0000313" key="1">
    <source>
        <dbReference type="EMBL" id="KAH3890201.1"/>
    </source>
</evidence>
<proteinExistence type="predicted"/>
<gene>
    <name evidence="1" type="ORF">DPMN_014273</name>
</gene>
<evidence type="ECO:0000313" key="2">
    <source>
        <dbReference type="Proteomes" id="UP000828390"/>
    </source>
</evidence>
<organism evidence="1 2">
    <name type="scientific">Dreissena polymorpha</name>
    <name type="common">Zebra mussel</name>
    <name type="synonym">Mytilus polymorpha</name>
    <dbReference type="NCBI Taxonomy" id="45954"/>
    <lineage>
        <taxon>Eukaryota</taxon>
        <taxon>Metazoa</taxon>
        <taxon>Spiralia</taxon>
        <taxon>Lophotrochozoa</taxon>
        <taxon>Mollusca</taxon>
        <taxon>Bivalvia</taxon>
        <taxon>Autobranchia</taxon>
        <taxon>Heteroconchia</taxon>
        <taxon>Euheterodonta</taxon>
        <taxon>Imparidentia</taxon>
        <taxon>Neoheterodontei</taxon>
        <taxon>Myida</taxon>
        <taxon>Dreissenoidea</taxon>
        <taxon>Dreissenidae</taxon>
        <taxon>Dreissena</taxon>
    </lineage>
</organism>
<dbReference type="Proteomes" id="UP000828390">
    <property type="component" value="Unassembled WGS sequence"/>
</dbReference>
<keyword evidence="2" id="KW-1185">Reference proteome</keyword>
<sequence>MDHSLTKRMLRDSKPESDVIVASAQTGVGTLNPFANKASAQTGSQTSDPYLTWQVLRHELKPRNKLLTGILITPVLDPVHTVVRVKGKG</sequence>